<organism evidence="7 8">
    <name type="scientific">Anaerococcus tetradius</name>
    <dbReference type="NCBI Taxonomy" id="33036"/>
    <lineage>
        <taxon>Bacteria</taxon>
        <taxon>Bacillati</taxon>
        <taxon>Bacillota</taxon>
        <taxon>Tissierellia</taxon>
        <taxon>Tissierellales</taxon>
        <taxon>Peptoniphilaceae</taxon>
        <taxon>Anaerococcus</taxon>
    </lineage>
</organism>
<proteinExistence type="inferred from homology"/>
<evidence type="ECO:0000256" key="5">
    <source>
        <dbReference type="ARBA" id="ARBA00023002"/>
    </source>
</evidence>
<dbReference type="SUPFAM" id="SSF55469">
    <property type="entry name" value="FMN-dependent nitroreductase-like"/>
    <property type="match status" value="1"/>
</dbReference>
<evidence type="ECO:0000313" key="7">
    <source>
        <dbReference type="EMBL" id="KWZ78556.1"/>
    </source>
</evidence>
<name>A0A133KG85_9FIRM</name>
<keyword evidence="4" id="KW-0288">FMN</keyword>
<dbReference type="AlphaFoldDB" id="A0A133KG85"/>
<dbReference type="Gene3D" id="3.40.109.10">
    <property type="entry name" value="NADH Oxidase"/>
    <property type="match status" value="1"/>
</dbReference>
<dbReference type="OrthoDB" id="9783470at2"/>
<evidence type="ECO:0000259" key="6">
    <source>
        <dbReference type="Pfam" id="PF00881"/>
    </source>
</evidence>
<protein>
    <submittedName>
        <fullName evidence="7">Nitroreductase family protein</fullName>
    </submittedName>
</protein>
<feature type="domain" description="Nitroreductase" evidence="6">
    <location>
        <begin position="8"/>
        <end position="151"/>
    </location>
</feature>
<accession>A0A133KG85</accession>
<evidence type="ECO:0000313" key="8">
    <source>
        <dbReference type="Proteomes" id="UP000070383"/>
    </source>
</evidence>
<comment type="caution">
    <text evidence="7">The sequence shown here is derived from an EMBL/GenBank/DDBJ whole genome shotgun (WGS) entry which is preliminary data.</text>
</comment>
<reference evidence="8" key="1">
    <citation type="submission" date="2016-01" db="EMBL/GenBank/DDBJ databases">
        <authorList>
            <person name="Mitreva M."/>
            <person name="Pepin K.H."/>
            <person name="Mihindukulasuriya K.A."/>
            <person name="Fulton R."/>
            <person name="Fronick C."/>
            <person name="O'Laughlin M."/>
            <person name="Miner T."/>
            <person name="Herter B."/>
            <person name="Rosa B.A."/>
            <person name="Cordes M."/>
            <person name="Tomlinson C."/>
            <person name="Wollam A."/>
            <person name="Palsikar V.B."/>
            <person name="Mardis E.R."/>
            <person name="Wilson R.K."/>
        </authorList>
    </citation>
    <scope>NUCLEOTIDE SEQUENCE [LARGE SCALE GENOMIC DNA]</scope>
    <source>
        <strain evidence="8">MJR8151</strain>
    </source>
</reference>
<evidence type="ECO:0000256" key="2">
    <source>
        <dbReference type="ARBA" id="ARBA00007118"/>
    </source>
</evidence>
<dbReference type="PATRIC" id="fig|33036.3.peg.565"/>
<comment type="similarity">
    <text evidence="2">Belongs to the nitroreductase family.</text>
</comment>
<evidence type="ECO:0000256" key="3">
    <source>
        <dbReference type="ARBA" id="ARBA00022630"/>
    </source>
</evidence>
<dbReference type="PANTHER" id="PTHR43673:SF2">
    <property type="entry name" value="NITROREDUCTASE"/>
    <property type="match status" value="1"/>
</dbReference>
<dbReference type="InterPro" id="IPR000415">
    <property type="entry name" value="Nitroreductase-like"/>
</dbReference>
<evidence type="ECO:0000256" key="1">
    <source>
        <dbReference type="ARBA" id="ARBA00001917"/>
    </source>
</evidence>
<gene>
    <name evidence="7" type="ORF">HMPREF3200_00567</name>
</gene>
<sequence length="169" mass="19051">MLFDEVLDKRYSARSYKKDMPTDEEIEKLLDAAYKAPIANGAYEECRLSVIKDESLMERFVKEYQEKTHKDKNPLYEAPLFIIFSSSKDTSAAYEDAGCVIEHICLKATEMGLASCYIRGSVNALGKEASYIKDLDLDPGFYPISGLIVGYADGDAQIKNHHIKTNYIV</sequence>
<keyword evidence="5" id="KW-0560">Oxidoreductase</keyword>
<keyword evidence="3" id="KW-0285">Flavoprotein</keyword>
<comment type="cofactor">
    <cofactor evidence="1">
        <name>FMN</name>
        <dbReference type="ChEBI" id="CHEBI:58210"/>
    </cofactor>
</comment>
<keyword evidence="8" id="KW-1185">Reference proteome</keyword>
<dbReference type="STRING" id="33036.HMPREF3200_00567"/>
<dbReference type="EMBL" id="LRPM01000022">
    <property type="protein sequence ID" value="KWZ78556.1"/>
    <property type="molecule type" value="Genomic_DNA"/>
</dbReference>
<dbReference type="GO" id="GO:0016491">
    <property type="term" value="F:oxidoreductase activity"/>
    <property type="evidence" value="ECO:0007669"/>
    <property type="project" value="UniProtKB-KW"/>
</dbReference>
<dbReference type="Proteomes" id="UP000070383">
    <property type="component" value="Unassembled WGS sequence"/>
</dbReference>
<dbReference type="RefSeq" id="WP_060929118.1">
    <property type="nucleotide sequence ID" value="NZ_CAMPUE010000002.1"/>
</dbReference>
<dbReference type="PANTHER" id="PTHR43673">
    <property type="entry name" value="NAD(P)H NITROREDUCTASE YDGI-RELATED"/>
    <property type="match status" value="1"/>
</dbReference>
<dbReference type="InterPro" id="IPR029479">
    <property type="entry name" value="Nitroreductase"/>
</dbReference>
<dbReference type="Pfam" id="PF00881">
    <property type="entry name" value="Nitroreductase"/>
    <property type="match status" value="1"/>
</dbReference>
<evidence type="ECO:0000256" key="4">
    <source>
        <dbReference type="ARBA" id="ARBA00022643"/>
    </source>
</evidence>